<dbReference type="Proteomes" id="UP000234503">
    <property type="component" value="Unassembled WGS sequence"/>
</dbReference>
<dbReference type="RefSeq" id="WP_101824552.1">
    <property type="nucleotide sequence ID" value="NZ_PJZH01000010.1"/>
</dbReference>
<evidence type="ECO:0000313" key="2">
    <source>
        <dbReference type="EMBL" id="PLR34799.1"/>
    </source>
</evidence>
<reference evidence="2 3" key="1">
    <citation type="submission" date="2017-12" db="EMBL/GenBank/DDBJ databases">
        <title>Characterization of six clinical isolates of Enterochimera gen. nov., a novel genus of the Yersiniaciae family and the three species Enterochimera arupensis sp. nov., Enterochimera coloradensis sp. nov, and Enterochimera californica sp. nov.</title>
        <authorList>
            <person name="Rossi A."/>
            <person name="Fisher M."/>
        </authorList>
    </citation>
    <scope>NUCLEOTIDE SEQUENCE [LARGE SCALE GENOMIC DNA]</scope>
    <source>
        <strain evidence="3">2016-Iso4</strain>
    </source>
</reference>
<keyword evidence="1" id="KW-0472">Membrane</keyword>
<dbReference type="OrthoDB" id="6495591at2"/>
<accession>A0A2N5E2J4</accession>
<comment type="caution">
    <text evidence="2">The sequence shown here is derived from an EMBL/GenBank/DDBJ whole genome shotgun (WGS) entry which is preliminary data.</text>
</comment>
<keyword evidence="1" id="KW-0812">Transmembrane</keyword>
<keyword evidence="1" id="KW-1133">Transmembrane helix</keyword>
<keyword evidence="3" id="KW-1185">Reference proteome</keyword>
<organism evidence="2 3">
    <name type="scientific">Chimaeribacter coloradensis</name>
    <dbReference type="NCBI Taxonomy" id="2060068"/>
    <lineage>
        <taxon>Bacteria</taxon>
        <taxon>Pseudomonadati</taxon>
        <taxon>Pseudomonadota</taxon>
        <taxon>Gammaproteobacteria</taxon>
        <taxon>Enterobacterales</taxon>
        <taxon>Yersiniaceae</taxon>
        <taxon>Chimaeribacter</taxon>
    </lineage>
</organism>
<feature type="transmembrane region" description="Helical" evidence="1">
    <location>
        <begin position="52"/>
        <end position="70"/>
    </location>
</feature>
<evidence type="ECO:0000256" key="1">
    <source>
        <dbReference type="SAM" id="Phobius"/>
    </source>
</evidence>
<gene>
    <name evidence="2" type="ORF">CYR32_11595</name>
</gene>
<sequence length="272" mass="30832">MIEEGRLLSRHGFAKTNSWITIVISALLMLAGAVLFLFLLTAERAEDDRVQFTLLAGMACVVLGITLMFLRHLIKPKQTYQLHENGILVINQHDQKDHFIPFERICDIYRYRSGNYTGKLINALAFRTDIYSAWNKISPNVAGSARLIEVIINQQLIHRGPAALTMLANDGHVSFFYLCPSRSLLKRLLSRNFLMMKEKQLRLSALSLSTEDQMIPIDEVHHIVSGGPGDAIELLDAQDRVLFSIPYISLFSADLFIALIEHMIQSRIPIRT</sequence>
<dbReference type="EMBL" id="PJZH01000010">
    <property type="protein sequence ID" value="PLR34799.1"/>
    <property type="molecule type" value="Genomic_DNA"/>
</dbReference>
<feature type="transmembrane region" description="Helical" evidence="1">
    <location>
        <begin position="20"/>
        <end position="40"/>
    </location>
</feature>
<name>A0A2N5E2J4_9GAMM</name>
<evidence type="ECO:0000313" key="3">
    <source>
        <dbReference type="Proteomes" id="UP000234503"/>
    </source>
</evidence>
<proteinExistence type="predicted"/>
<dbReference type="AlphaFoldDB" id="A0A2N5E2J4"/>
<protein>
    <submittedName>
        <fullName evidence="2">Uncharacterized protein</fullName>
    </submittedName>
</protein>